<dbReference type="SMART" id="SM00905">
    <property type="entry name" value="FolB"/>
    <property type="match status" value="1"/>
</dbReference>
<evidence type="ECO:0000256" key="8">
    <source>
        <dbReference type="RuleBase" id="RU362079"/>
    </source>
</evidence>
<dbReference type="FunFam" id="3.30.1130.10:FF:000003">
    <property type="entry name" value="7,8-dihydroneopterin aldolase"/>
    <property type="match status" value="1"/>
</dbReference>
<evidence type="ECO:0000259" key="9">
    <source>
        <dbReference type="SMART" id="SM00905"/>
    </source>
</evidence>
<comment type="subunit">
    <text evidence="7">Homooctamer. Forms a hollow cylinder assembled from two ring-shaped tetramers.</text>
</comment>
<dbReference type="GO" id="GO:0046654">
    <property type="term" value="P:tetrahydrofolate biosynthetic process"/>
    <property type="evidence" value="ECO:0007669"/>
    <property type="project" value="UniProtKB-UniRule"/>
</dbReference>
<dbReference type="EC" id="4.1.2.25" evidence="8"/>
<comment type="pathway">
    <text evidence="2 8">Cofactor biosynthesis; tetrahydrofolate biosynthesis; 2-amino-4-hydroxy-6-hydroxymethyl-7,8-dihydropteridine diphosphate from 7,8-dihydroneopterin triphosphate: step 3/4.</text>
</comment>
<comment type="catalytic activity">
    <reaction evidence="1 8">
        <text>7,8-dihydroneopterin = 6-hydroxymethyl-7,8-dihydropterin + glycolaldehyde</text>
        <dbReference type="Rhea" id="RHEA:10540"/>
        <dbReference type="ChEBI" id="CHEBI:17001"/>
        <dbReference type="ChEBI" id="CHEBI:17071"/>
        <dbReference type="ChEBI" id="CHEBI:44841"/>
        <dbReference type="EC" id="4.1.2.25"/>
    </reaction>
</comment>
<evidence type="ECO:0000256" key="1">
    <source>
        <dbReference type="ARBA" id="ARBA00001353"/>
    </source>
</evidence>
<dbReference type="InterPro" id="IPR006156">
    <property type="entry name" value="Dihydroneopterin_aldolase"/>
</dbReference>
<organism evidence="10 11">
    <name type="scientific">Arabidopsis thaliana</name>
    <name type="common">Mouse-ear cress</name>
    <dbReference type="NCBI Taxonomy" id="3702"/>
    <lineage>
        <taxon>Eukaryota</taxon>
        <taxon>Viridiplantae</taxon>
        <taxon>Streptophyta</taxon>
        <taxon>Embryophyta</taxon>
        <taxon>Tracheophyta</taxon>
        <taxon>Spermatophyta</taxon>
        <taxon>Magnoliopsida</taxon>
        <taxon>eudicotyledons</taxon>
        <taxon>Gunneridae</taxon>
        <taxon>Pentapetalae</taxon>
        <taxon>rosids</taxon>
        <taxon>malvids</taxon>
        <taxon>Brassicales</taxon>
        <taxon>Brassicaceae</taxon>
        <taxon>Camelineae</taxon>
        <taxon>Arabidopsis</taxon>
    </lineage>
</organism>
<evidence type="ECO:0000256" key="6">
    <source>
        <dbReference type="ARBA" id="ARBA00055579"/>
    </source>
</evidence>
<dbReference type="PANTHER" id="PTHR42844:SF1">
    <property type="entry name" value="DIHYDRONEOPTERIN ALDOLASE 1-RELATED"/>
    <property type="match status" value="1"/>
</dbReference>
<dbReference type="PANTHER" id="PTHR42844">
    <property type="entry name" value="DIHYDRONEOPTERIN ALDOLASE 1-RELATED"/>
    <property type="match status" value="1"/>
</dbReference>
<dbReference type="CDD" id="cd00534">
    <property type="entry name" value="DHNA_DHNTPE"/>
    <property type="match status" value="1"/>
</dbReference>
<name>A0A7G2EN81_ARATH</name>
<dbReference type="NCBIfam" id="TIGR00526">
    <property type="entry name" value="folB_dom"/>
    <property type="match status" value="1"/>
</dbReference>
<dbReference type="GO" id="GO:0046656">
    <property type="term" value="P:folic acid biosynthetic process"/>
    <property type="evidence" value="ECO:0007669"/>
    <property type="project" value="UniProtKB-UniRule"/>
</dbReference>
<dbReference type="Gene3D" id="3.30.1130.10">
    <property type="match status" value="1"/>
</dbReference>
<keyword evidence="4 8" id="KW-0289">Folate biosynthesis</keyword>
<dbReference type="AlphaFoldDB" id="A0A7G2EN81"/>
<evidence type="ECO:0000313" key="10">
    <source>
        <dbReference type="EMBL" id="CAD5322755.1"/>
    </source>
</evidence>
<evidence type="ECO:0000256" key="4">
    <source>
        <dbReference type="ARBA" id="ARBA00022909"/>
    </source>
</evidence>
<dbReference type="Proteomes" id="UP000516314">
    <property type="component" value="Chromosome 3"/>
</dbReference>
<evidence type="ECO:0000256" key="7">
    <source>
        <dbReference type="ARBA" id="ARBA00063311"/>
    </source>
</evidence>
<dbReference type="Pfam" id="PF02152">
    <property type="entry name" value="FolB"/>
    <property type="match status" value="1"/>
</dbReference>
<gene>
    <name evidence="10" type="ORF">AT9943_LOCUS10746</name>
</gene>
<dbReference type="InterPro" id="IPR006157">
    <property type="entry name" value="FolB_dom"/>
</dbReference>
<comment type="similarity">
    <text evidence="3 8">Belongs to the DHNA family.</text>
</comment>
<protein>
    <recommendedName>
        <fullName evidence="8">7,8-dihydroneopterin aldolase</fullName>
        <ecNumber evidence="8">4.1.2.25</ecNumber>
    </recommendedName>
</protein>
<feature type="domain" description="Dihydroneopterin aldolase/epimerase" evidence="9">
    <location>
        <begin position="24"/>
        <end position="132"/>
    </location>
</feature>
<dbReference type="SUPFAM" id="SSF55620">
    <property type="entry name" value="Tetrahydrobiopterin biosynthesis enzymes-like"/>
    <property type="match status" value="1"/>
</dbReference>
<dbReference type="NCBIfam" id="TIGR00525">
    <property type="entry name" value="folB"/>
    <property type="match status" value="1"/>
</dbReference>
<sequence>MHSSLETTAPATLERRESNLGDKLILKAGLKFYGFHGAIAEERTLGQMFLVDIDAWVSLKKAGESDNLEDTISYVDIFSLAKEIVEGSPRNLLETVAELIASKTLEKFHQINAVRVKLSKPNVALIKSTIDYLGPNFLRSVIAQAIHGEKSVVSRRNFSSLRSKYDEREMFAKTNRRRLLAFLVATSLSFHLWEFTKKKNARREEKNEVINCLLLVFNIWKI</sequence>
<evidence type="ECO:0000256" key="3">
    <source>
        <dbReference type="ARBA" id="ARBA00005708"/>
    </source>
</evidence>
<comment type="function">
    <text evidence="6">Catalyzes the conversion of 7,8-dihydroneopterin into 6-hydroxymethyl-7,8-dihydropterin, a biosynthetic precursor of the vitamin tetrahydrofolate. Can use L-threo-dihydroneopterin and D-erythro-dihydroneopterin as substrates for the formation of 6-hydroxymethyldihydropterin, but it can also catalyze the epimerization of carbon 2' of dihydroneopterin and dihydromonapterin.</text>
</comment>
<evidence type="ECO:0000256" key="2">
    <source>
        <dbReference type="ARBA" id="ARBA00005013"/>
    </source>
</evidence>
<evidence type="ECO:0000256" key="5">
    <source>
        <dbReference type="ARBA" id="ARBA00023239"/>
    </source>
</evidence>
<dbReference type="EMBL" id="LR881468">
    <property type="protein sequence ID" value="CAD5322755.1"/>
    <property type="molecule type" value="Genomic_DNA"/>
</dbReference>
<proteinExistence type="inferred from homology"/>
<reference evidence="10 11" key="1">
    <citation type="submission" date="2020-09" db="EMBL/GenBank/DDBJ databases">
        <authorList>
            <person name="Ashkenazy H."/>
        </authorList>
    </citation>
    <scope>NUCLEOTIDE SEQUENCE [LARGE SCALE GENOMIC DNA]</scope>
    <source>
        <strain evidence="11">cv. Cdm-0</strain>
    </source>
</reference>
<dbReference type="GO" id="GO:0004150">
    <property type="term" value="F:dihydroneopterin aldolase activity"/>
    <property type="evidence" value="ECO:0007669"/>
    <property type="project" value="UniProtKB-UniRule"/>
</dbReference>
<accession>A0A7G2EN81</accession>
<dbReference type="UniPathway" id="UPA00077">
    <property type="reaction ID" value="UER00154"/>
</dbReference>
<dbReference type="InterPro" id="IPR043133">
    <property type="entry name" value="GTP-CH-I_C/QueF"/>
</dbReference>
<comment type="function">
    <text evidence="8">Catalyzes the conversion of 7,8-dihydroneopterin to 6-hydroxymethyl-7,8-dihydropterin.</text>
</comment>
<evidence type="ECO:0000313" key="11">
    <source>
        <dbReference type="Proteomes" id="UP000516314"/>
    </source>
</evidence>
<keyword evidence="5 8" id="KW-0456">Lyase</keyword>